<feature type="transmembrane region" description="Helical" evidence="6">
    <location>
        <begin position="140"/>
        <end position="158"/>
    </location>
</feature>
<feature type="transmembrane region" description="Helical" evidence="6">
    <location>
        <begin position="73"/>
        <end position="92"/>
    </location>
</feature>
<keyword evidence="5 6" id="KW-0472">Membrane</keyword>
<dbReference type="InterPro" id="IPR020846">
    <property type="entry name" value="MFS_dom"/>
</dbReference>
<feature type="domain" description="Major facilitator superfamily (MFS) profile" evidence="7">
    <location>
        <begin position="1"/>
        <end position="312"/>
    </location>
</feature>
<dbReference type="STRING" id="112248.SAMN05444392_10956"/>
<dbReference type="PANTHER" id="PTHR42718">
    <property type="entry name" value="MAJOR FACILITATOR SUPERFAMILY MULTIDRUG TRANSPORTER MFSC"/>
    <property type="match status" value="1"/>
</dbReference>
<dbReference type="PROSITE" id="PS50850">
    <property type="entry name" value="MFS"/>
    <property type="match status" value="1"/>
</dbReference>
<feature type="transmembrane region" description="Helical" evidence="6">
    <location>
        <begin position="272"/>
        <end position="289"/>
    </location>
</feature>
<feature type="transmembrane region" description="Helical" evidence="6">
    <location>
        <begin position="98"/>
        <end position="119"/>
    </location>
</feature>
<feature type="transmembrane region" description="Helical" evidence="6">
    <location>
        <begin position="242"/>
        <end position="260"/>
    </location>
</feature>
<dbReference type="Proteomes" id="UP000184476">
    <property type="component" value="Unassembled WGS sequence"/>
</dbReference>
<evidence type="ECO:0000256" key="4">
    <source>
        <dbReference type="ARBA" id="ARBA00022989"/>
    </source>
</evidence>
<evidence type="ECO:0000259" key="7">
    <source>
        <dbReference type="PROSITE" id="PS50850"/>
    </source>
</evidence>
<feature type="transmembrane region" description="Helical" evidence="6">
    <location>
        <begin position="164"/>
        <end position="184"/>
    </location>
</feature>
<reference evidence="8 9" key="1">
    <citation type="submission" date="2016-11" db="EMBL/GenBank/DDBJ databases">
        <authorList>
            <person name="Jaros S."/>
            <person name="Januszkiewicz K."/>
            <person name="Wedrychowicz H."/>
        </authorList>
    </citation>
    <scope>NUCLEOTIDE SEQUENCE [LARGE SCALE GENOMIC DNA]</scope>
    <source>
        <strain evidence="8 9">DSM 44666</strain>
    </source>
</reference>
<dbReference type="GO" id="GO:0022857">
    <property type="term" value="F:transmembrane transporter activity"/>
    <property type="evidence" value="ECO:0007669"/>
    <property type="project" value="InterPro"/>
</dbReference>
<proteinExistence type="predicted"/>
<dbReference type="InterPro" id="IPR036259">
    <property type="entry name" value="MFS_trans_sf"/>
</dbReference>
<dbReference type="RefSeq" id="WP_073155666.1">
    <property type="nucleotide sequence ID" value="NZ_FQVL01000009.1"/>
</dbReference>
<dbReference type="AlphaFoldDB" id="A0A1M4ZHH1"/>
<keyword evidence="4 6" id="KW-1133">Transmembrane helix</keyword>
<feature type="transmembrane region" description="Helical" evidence="6">
    <location>
        <begin position="42"/>
        <end position="61"/>
    </location>
</feature>
<evidence type="ECO:0000256" key="3">
    <source>
        <dbReference type="ARBA" id="ARBA00022692"/>
    </source>
</evidence>
<dbReference type="EMBL" id="FQVL01000009">
    <property type="protein sequence ID" value="SHF17451.1"/>
    <property type="molecule type" value="Genomic_DNA"/>
</dbReference>
<evidence type="ECO:0000256" key="6">
    <source>
        <dbReference type="SAM" id="Phobius"/>
    </source>
</evidence>
<keyword evidence="2" id="KW-0813">Transport</keyword>
<evidence type="ECO:0000256" key="1">
    <source>
        <dbReference type="ARBA" id="ARBA00004651"/>
    </source>
</evidence>
<gene>
    <name evidence="8" type="ORF">SAMN05444392_10956</name>
</gene>
<organism evidence="8 9">
    <name type="scientific">Seinonella peptonophila</name>
    <dbReference type="NCBI Taxonomy" id="112248"/>
    <lineage>
        <taxon>Bacteria</taxon>
        <taxon>Bacillati</taxon>
        <taxon>Bacillota</taxon>
        <taxon>Bacilli</taxon>
        <taxon>Bacillales</taxon>
        <taxon>Thermoactinomycetaceae</taxon>
        <taxon>Seinonella</taxon>
    </lineage>
</organism>
<protein>
    <submittedName>
        <fullName evidence="8">Major Facilitator Superfamily protein</fullName>
    </submittedName>
</protein>
<keyword evidence="3 6" id="KW-0812">Transmembrane</keyword>
<dbReference type="PANTHER" id="PTHR42718:SF9">
    <property type="entry name" value="MAJOR FACILITATOR SUPERFAMILY MULTIDRUG TRANSPORTER MFSC"/>
    <property type="match status" value="1"/>
</dbReference>
<evidence type="ECO:0000313" key="9">
    <source>
        <dbReference type="Proteomes" id="UP000184476"/>
    </source>
</evidence>
<evidence type="ECO:0000313" key="8">
    <source>
        <dbReference type="EMBL" id="SHF17451.1"/>
    </source>
</evidence>
<dbReference type="InterPro" id="IPR011701">
    <property type="entry name" value="MFS"/>
</dbReference>
<dbReference type="GO" id="GO:0005886">
    <property type="term" value="C:plasma membrane"/>
    <property type="evidence" value="ECO:0007669"/>
    <property type="project" value="UniProtKB-SubCell"/>
</dbReference>
<keyword evidence="9" id="KW-1185">Reference proteome</keyword>
<dbReference type="Gene3D" id="1.20.1250.20">
    <property type="entry name" value="MFS general substrate transporter like domains"/>
    <property type="match status" value="1"/>
</dbReference>
<dbReference type="Pfam" id="PF07690">
    <property type="entry name" value="MFS_1"/>
    <property type="match status" value="1"/>
</dbReference>
<accession>A0A1M4ZHH1</accession>
<comment type="subcellular location">
    <subcellularLocation>
        <location evidence="1">Cell membrane</location>
        <topology evidence="1">Multi-pass membrane protein</topology>
    </subcellularLocation>
</comment>
<sequence>MFSTPAMIRLRIAAAISCLSFEVGLSANPIVSYLKKLGLHDTIWMIMGASPAGAIVFYLIGGRLTNRFGGKRVALWSLPLMVVITFCTGMAQDTSEFVVVRWIHGVTYAMTFPPLYTLLADSLEALPEKRASRYHSIGNGVDALAVILGYWLGLVLLQSGQKEWWIGIGTGLTALPVLLLYRIALGHQQGRRVGDSVSHKKTPIYLNKGMKRVVQVAAISVGFFIVNRVTLTFLEQYVGGRAGPILVISTVVNILTSLWVDKWANSKGNFTTLRIAVVLLVGSLLLTWVNRQFNMIAGLTLLVIGAILQGGC</sequence>
<dbReference type="SUPFAM" id="SSF103473">
    <property type="entry name" value="MFS general substrate transporter"/>
    <property type="match status" value="1"/>
</dbReference>
<evidence type="ECO:0000256" key="2">
    <source>
        <dbReference type="ARBA" id="ARBA00022448"/>
    </source>
</evidence>
<name>A0A1M4ZHH1_9BACL</name>
<dbReference type="OrthoDB" id="8952229at2"/>
<evidence type="ECO:0000256" key="5">
    <source>
        <dbReference type="ARBA" id="ARBA00023136"/>
    </source>
</evidence>